<reference evidence="2" key="1">
    <citation type="submission" date="2021-10" db="EMBL/GenBank/DDBJ databases">
        <title>Tropical sea cucumber genome reveals ecological adaptation and Cuvierian tubules defense mechanism.</title>
        <authorList>
            <person name="Chen T."/>
        </authorList>
    </citation>
    <scope>NUCLEOTIDE SEQUENCE</scope>
    <source>
        <strain evidence="2">Nanhai2018</strain>
        <tissue evidence="2">Muscle</tissue>
    </source>
</reference>
<organism evidence="2 3">
    <name type="scientific">Holothuria leucospilota</name>
    <name type="common">Black long sea cucumber</name>
    <name type="synonym">Mertensiothuria leucospilota</name>
    <dbReference type="NCBI Taxonomy" id="206669"/>
    <lineage>
        <taxon>Eukaryota</taxon>
        <taxon>Metazoa</taxon>
        <taxon>Echinodermata</taxon>
        <taxon>Eleutherozoa</taxon>
        <taxon>Echinozoa</taxon>
        <taxon>Holothuroidea</taxon>
        <taxon>Aspidochirotacea</taxon>
        <taxon>Aspidochirotida</taxon>
        <taxon>Holothuriidae</taxon>
        <taxon>Holothuria</taxon>
    </lineage>
</organism>
<evidence type="ECO:0000256" key="1">
    <source>
        <dbReference type="SAM" id="MobiDB-lite"/>
    </source>
</evidence>
<protein>
    <submittedName>
        <fullName evidence="2">Uncharacterized protein</fullName>
    </submittedName>
</protein>
<feature type="region of interest" description="Disordered" evidence="1">
    <location>
        <begin position="1"/>
        <end position="51"/>
    </location>
</feature>
<evidence type="ECO:0000313" key="3">
    <source>
        <dbReference type="Proteomes" id="UP001152320"/>
    </source>
</evidence>
<feature type="region of interest" description="Disordered" evidence="1">
    <location>
        <begin position="78"/>
        <end position="99"/>
    </location>
</feature>
<accession>A0A9Q1BA90</accession>
<proteinExistence type="predicted"/>
<feature type="compositionally biased region" description="Basic and acidic residues" evidence="1">
    <location>
        <begin position="82"/>
        <end position="99"/>
    </location>
</feature>
<name>A0A9Q1BA90_HOLLE</name>
<sequence length="99" mass="11016">MVGCEQNNDLGMMGKFPNNSVQSTPKKSRSDTAGLRKKASQSSDKMKPKDTSYKIYVIKNDQNASNIGGDCVYVRSSQENQADGKHTHTRRLDKQYGKS</sequence>
<dbReference type="EMBL" id="JAIZAY010000022">
    <property type="protein sequence ID" value="KAJ8020421.1"/>
    <property type="molecule type" value="Genomic_DNA"/>
</dbReference>
<gene>
    <name evidence="2" type="ORF">HOLleu_40006</name>
</gene>
<dbReference type="Proteomes" id="UP001152320">
    <property type="component" value="Chromosome 22"/>
</dbReference>
<comment type="caution">
    <text evidence="2">The sequence shown here is derived from an EMBL/GenBank/DDBJ whole genome shotgun (WGS) entry which is preliminary data.</text>
</comment>
<dbReference type="AlphaFoldDB" id="A0A9Q1BA90"/>
<evidence type="ECO:0000313" key="2">
    <source>
        <dbReference type="EMBL" id="KAJ8020421.1"/>
    </source>
</evidence>
<keyword evidence="3" id="KW-1185">Reference proteome</keyword>